<dbReference type="Proteomes" id="UP000247536">
    <property type="component" value="Unassembled WGS sequence"/>
</dbReference>
<dbReference type="InterPro" id="IPR051531">
    <property type="entry name" value="N-acetyltransferase"/>
</dbReference>
<organism evidence="2 3">
    <name type="scientific">Rhizobium wuzhouense</name>
    <dbReference type="NCBI Taxonomy" id="1986026"/>
    <lineage>
        <taxon>Bacteria</taxon>
        <taxon>Pseudomonadati</taxon>
        <taxon>Pseudomonadota</taxon>
        <taxon>Alphaproteobacteria</taxon>
        <taxon>Hyphomicrobiales</taxon>
        <taxon>Rhizobiaceae</taxon>
        <taxon>Rhizobium/Agrobacterium group</taxon>
        <taxon>Rhizobium</taxon>
    </lineage>
</organism>
<dbReference type="RefSeq" id="WP_110793951.1">
    <property type="nucleotide sequence ID" value="NZ_QJRY01000012.1"/>
</dbReference>
<dbReference type="InterPro" id="IPR016181">
    <property type="entry name" value="Acyl_CoA_acyltransferase"/>
</dbReference>
<sequence length="182" mass="20967">MEILKTSRLVLRNFRSDDAGDLFDYLRDPKVSCFLSLKLENMDEAKAEAEKRSTSDEYVAVCLKETDRLVGDLFAIAEEDTYSVGWNFNPDFGGSGLASEAVHALFAYLFQVKGARRLYAYVEDDNLPSQRLCERMHMRREGLFVEFVSFRNGDDGLPIYENTMQYAILRKEWEALPFASER</sequence>
<name>A0ABX5NP10_9HYPH</name>
<dbReference type="Pfam" id="PF13302">
    <property type="entry name" value="Acetyltransf_3"/>
    <property type="match status" value="1"/>
</dbReference>
<evidence type="ECO:0000313" key="3">
    <source>
        <dbReference type="Proteomes" id="UP000247536"/>
    </source>
</evidence>
<dbReference type="Gene3D" id="3.40.630.30">
    <property type="match status" value="1"/>
</dbReference>
<evidence type="ECO:0000259" key="1">
    <source>
        <dbReference type="PROSITE" id="PS51186"/>
    </source>
</evidence>
<reference evidence="2 3" key="1">
    <citation type="submission" date="2018-06" db="EMBL/GenBank/DDBJ databases">
        <title>Rhizobium wuzhouense sp. nov., isolated from roots of Oryza officinalis.</title>
        <authorList>
            <person name="Yuan T."/>
        </authorList>
    </citation>
    <scope>NUCLEOTIDE SEQUENCE [LARGE SCALE GENOMIC DNA]</scope>
    <source>
        <strain evidence="2 3">W44</strain>
    </source>
</reference>
<protein>
    <submittedName>
        <fullName evidence="2">GNAT family N-acetyltransferase</fullName>
    </submittedName>
</protein>
<dbReference type="SUPFAM" id="SSF55729">
    <property type="entry name" value="Acyl-CoA N-acyltransferases (Nat)"/>
    <property type="match status" value="1"/>
</dbReference>
<dbReference type="InterPro" id="IPR000182">
    <property type="entry name" value="GNAT_dom"/>
</dbReference>
<feature type="domain" description="N-acetyltransferase" evidence="1">
    <location>
        <begin position="9"/>
        <end position="160"/>
    </location>
</feature>
<dbReference type="PROSITE" id="PS51186">
    <property type="entry name" value="GNAT"/>
    <property type="match status" value="1"/>
</dbReference>
<accession>A0ABX5NP10</accession>
<comment type="caution">
    <text evidence="2">The sequence shown here is derived from an EMBL/GenBank/DDBJ whole genome shotgun (WGS) entry which is preliminary data.</text>
</comment>
<proteinExistence type="predicted"/>
<evidence type="ECO:0000313" key="2">
    <source>
        <dbReference type="EMBL" id="PYB69865.1"/>
    </source>
</evidence>
<dbReference type="PANTHER" id="PTHR43792">
    <property type="entry name" value="GNAT FAMILY, PUTATIVE (AFU_ORTHOLOGUE AFUA_3G00765)-RELATED-RELATED"/>
    <property type="match status" value="1"/>
</dbReference>
<dbReference type="PANTHER" id="PTHR43792:SF1">
    <property type="entry name" value="N-ACETYLTRANSFERASE DOMAIN-CONTAINING PROTEIN"/>
    <property type="match status" value="1"/>
</dbReference>
<dbReference type="EMBL" id="QJRY01000012">
    <property type="protein sequence ID" value="PYB69865.1"/>
    <property type="molecule type" value="Genomic_DNA"/>
</dbReference>
<gene>
    <name evidence="2" type="ORF">DMY87_22835</name>
</gene>
<keyword evidence="3" id="KW-1185">Reference proteome</keyword>